<dbReference type="PANTHER" id="PTHR24410">
    <property type="entry name" value="HL07962P-RELATED"/>
    <property type="match status" value="1"/>
</dbReference>
<dbReference type="Proteomes" id="UP000076420">
    <property type="component" value="Unassembled WGS sequence"/>
</dbReference>
<proteinExistence type="predicted"/>
<dbReference type="InterPro" id="IPR011705">
    <property type="entry name" value="BACK"/>
</dbReference>
<dbReference type="SUPFAM" id="SSF54695">
    <property type="entry name" value="POZ domain"/>
    <property type="match status" value="1"/>
</dbReference>
<dbReference type="InterPro" id="IPR051481">
    <property type="entry name" value="BTB-POZ/Galectin-3-binding"/>
</dbReference>
<evidence type="ECO:0000259" key="1">
    <source>
        <dbReference type="PROSITE" id="PS50097"/>
    </source>
</evidence>
<evidence type="ECO:0000313" key="2">
    <source>
        <dbReference type="EnsemblMetazoa" id="BGLB005075-PB"/>
    </source>
</evidence>
<dbReference type="VEuPathDB" id="VectorBase:BGLB005075"/>
<dbReference type="SMART" id="SM00875">
    <property type="entry name" value="BACK"/>
    <property type="match status" value="1"/>
</dbReference>
<dbReference type="PANTHER" id="PTHR24410:SF41">
    <property type="entry name" value="HL07962P"/>
    <property type="match status" value="1"/>
</dbReference>
<dbReference type="Pfam" id="PF07707">
    <property type="entry name" value="BACK"/>
    <property type="match status" value="1"/>
</dbReference>
<accession>A0A2C9JN29</accession>
<dbReference type="Pfam" id="PF00651">
    <property type="entry name" value="BTB"/>
    <property type="match status" value="1"/>
</dbReference>
<dbReference type="STRING" id="6526.A0A2C9JN29"/>
<dbReference type="Gene3D" id="3.30.710.10">
    <property type="entry name" value="Potassium Channel Kv1.1, Chain A"/>
    <property type="match status" value="1"/>
</dbReference>
<sequence length="350" mass="40846">MDFSYQVLKQALNVRLEVIIAEVFIYKLGDFCNTDHIGQECILRDKISIIQNIGRFYNQQEISDVILKIGNQSYFGHRIILATGSDVFGTMLYNNRQFQSDLPEIILEETEECKKYFGIFLKFLYTGEIEINVVSAVGILCLADKYGVPSLKKVCTQYMVELTRRSLGHIKGCFSNLKASSQSQRSPFVKNALNWYSLSKAFNMKELIHQCLKTIAWNAEKLLTTSDWQHKDIDFVSDLLKSSDLVIQREYELFKALLQWLDSEERSTHFHVYAKELLPLIRFPQMQIKELILIERSDLYKDKELQLLLKKLIRKAYRFRAICPHQTDLGVSFTQDFYLPRNYLDLAVDN</sequence>
<dbReference type="VEuPathDB" id="VectorBase:BGLAX_036730"/>
<dbReference type="CDD" id="cd18493">
    <property type="entry name" value="BACK_BTBD17"/>
    <property type="match status" value="1"/>
</dbReference>
<dbReference type="PROSITE" id="PS50097">
    <property type="entry name" value="BTB"/>
    <property type="match status" value="1"/>
</dbReference>
<dbReference type="EnsemblMetazoa" id="BGLB005075-RB">
    <property type="protein sequence ID" value="BGLB005075-PB"/>
    <property type="gene ID" value="BGLB005075"/>
</dbReference>
<dbReference type="SMART" id="SM00225">
    <property type="entry name" value="BTB"/>
    <property type="match status" value="1"/>
</dbReference>
<dbReference type="AlphaFoldDB" id="A0A2C9JN29"/>
<feature type="domain" description="BTB" evidence="1">
    <location>
        <begin position="63"/>
        <end position="133"/>
    </location>
</feature>
<gene>
    <name evidence="2" type="primary">106060659</name>
</gene>
<dbReference type="Gene3D" id="1.25.40.420">
    <property type="match status" value="1"/>
</dbReference>
<evidence type="ECO:0000313" key="3">
    <source>
        <dbReference type="Proteomes" id="UP000076420"/>
    </source>
</evidence>
<dbReference type="InterPro" id="IPR000210">
    <property type="entry name" value="BTB/POZ_dom"/>
</dbReference>
<reference evidence="2" key="1">
    <citation type="submission" date="2020-05" db="UniProtKB">
        <authorList>
            <consortium name="EnsemblMetazoa"/>
        </authorList>
    </citation>
    <scope>IDENTIFICATION</scope>
    <source>
        <strain evidence="2">BB02</strain>
    </source>
</reference>
<organism evidence="2 3">
    <name type="scientific">Biomphalaria glabrata</name>
    <name type="common">Bloodfluke planorb</name>
    <name type="synonym">Freshwater snail</name>
    <dbReference type="NCBI Taxonomy" id="6526"/>
    <lineage>
        <taxon>Eukaryota</taxon>
        <taxon>Metazoa</taxon>
        <taxon>Spiralia</taxon>
        <taxon>Lophotrochozoa</taxon>
        <taxon>Mollusca</taxon>
        <taxon>Gastropoda</taxon>
        <taxon>Heterobranchia</taxon>
        <taxon>Euthyneura</taxon>
        <taxon>Panpulmonata</taxon>
        <taxon>Hygrophila</taxon>
        <taxon>Lymnaeoidea</taxon>
        <taxon>Planorbidae</taxon>
        <taxon>Biomphalaria</taxon>
    </lineage>
</organism>
<dbReference type="InterPro" id="IPR011333">
    <property type="entry name" value="SKP1/BTB/POZ_sf"/>
</dbReference>
<protein>
    <recommendedName>
        <fullName evidence="1">BTB domain-containing protein</fullName>
    </recommendedName>
</protein>
<name>A0A2C9JN29_BIOGL</name>
<dbReference type="KEGG" id="bgt:106060659"/>